<reference evidence="1" key="1">
    <citation type="submission" date="2018-06" db="EMBL/GenBank/DDBJ databases">
        <authorList>
            <person name="Zhirakovskaya E."/>
        </authorList>
    </citation>
    <scope>NUCLEOTIDE SEQUENCE</scope>
</reference>
<feature type="non-terminal residue" evidence="1">
    <location>
        <position position="1"/>
    </location>
</feature>
<dbReference type="AlphaFoldDB" id="A0A3B1BJZ6"/>
<name>A0A3B1BJZ6_9ZZZZ</name>
<dbReference type="EMBL" id="UOFZ01000043">
    <property type="protein sequence ID" value="VAX12463.1"/>
    <property type="molecule type" value="Genomic_DNA"/>
</dbReference>
<organism evidence="1">
    <name type="scientific">hydrothermal vent metagenome</name>
    <dbReference type="NCBI Taxonomy" id="652676"/>
    <lineage>
        <taxon>unclassified sequences</taxon>
        <taxon>metagenomes</taxon>
        <taxon>ecological metagenomes</taxon>
    </lineage>
</organism>
<protein>
    <submittedName>
        <fullName evidence="1">Uncharacterized protein</fullName>
    </submittedName>
</protein>
<accession>A0A3B1BJZ6</accession>
<proteinExistence type="predicted"/>
<gene>
    <name evidence="1" type="ORF">MNBD_GAMMA24-1823</name>
</gene>
<dbReference type="Gene3D" id="2.60.120.200">
    <property type="match status" value="1"/>
</dbReference>
<sequence>KRGLSPFLPFLRFVSQNNNKLVYENCITGENVNDVRTQGYYLMIVKQYFLQFIILFVCSTAAQAWTLKYDFNNGPIGQTADKKGPYQVFSDAAGLSVFDSCNNIQQDGQCLKMRIRAGDDGWGSWGGRIKFSERGVSNPAVGSEVWVSVKVFIPTSFNYTAKPRLKFLRLHTRSPGITNEGYNDLYIKPHGSSLWDGSKNNKAPFIYVKEQQNINYFVGKPMVDEPKLGTWENYEVYLKLDYRSVSNGGTSRARIWKNGKLLAELNNIQTLNSAKSYADSFLIFTYWNGTAPQDQYLYVDDLIVTTDTPLKRDAYGNPMIGNLVYQPKSPTALSVN</sequence>
<evidence type="ECO:0000313" key="1">
    <source>
        <dbReference type="EMBL" id="VAX12463.1"/>
    </source>
</evidence>